<comment type="caution">
    <text evidence="2">The sequence shown here is derived from an EMBL/GenBank/DDBJ whole genome shotgun (WGS) entry which is preliminary data.</text>
</comment>
<dbReference type="EMBL" id="JAAALK010000079">
    <property type="protein sequence ID" value="KAG8099614.1"/>
    <property type="molecule type" value="Genomic_DNA"/>
</dbReference>
<evidence type="ECO:0000313" key="3">
    <source>
        <dbReference type="Proteomes" id="UP000729402"/>
    </source>
</evidence>
<protein>
    <submittedName>
        <fullName evidence="2">Uncharacterized protein</fullName>
    </submittedName>
</protein>
<accession>A0A8J6BZ17</accession>
<sequence length="124" mass="13813">MEKVSRHQEARPCVPHPHSVVPPIIPNPRRSSTPPPLESPPAPPLCVAVACSLLSRYVRQNGGAAAELGLGIRAFLSTVEDKVKWIFHKLKVPNIHRTICGLFTEREAHVFIMIQTRVQPWSSK</sequence>
<gene>
    <name evidence="2" type="ORF">GUJ93_ZPchr0013g34096</name>
</gene>
<dbReference type="Proteomes" id="UP000729402">
    <property type="component" value="Unassembled WGS sequence"/>
</dbReference>
<name>A0A8J6BZ17_ZIZPA</name>
<proteinExistence type="predicted"/>
<organism evidence="2 3">
    <name type="scientific">Zizania palustris</name>
    <name type="common">Northern wild rice</name>
    <dbReference type="NCBI Taxonomy" id="103762"/>
    <lineage>
        <taxon>Eukaryota</taxon>
        <taxon>Viridiplantae</taxon>
        <taxon>Streptophyta</taxon>
        <taxon>Embryophyta</taxon>
        <taxon>Tracheophyta</taxon>
        <taxon>Spermatophyta</taxon>
        <taxon>Magnoliopsida</taxon>
        <taxon>Liliopsida</taxon>
        <taxon>Poales</taxon>
        <taxon>Poaceae</taxon>
        <taxon>BOP clade</taxon>
        <taxon>Oryzoideae</taxon>
        <taxon>Oryzeae</taxon>
        <taxon>Zizaniinae</taxon>
        <taxon>Zizania</taxon>
    </lineage>
</organism>
<dbReference type="AlphaFoldDB" id="A0A8J6BZ17"/>
<feature type="region of interest" description="Disordered" evidence="1">
    <location>
        <begin position="1"/>
        <end position="42"/>
    </location>
</feature>
<feature type="compositionally biased region" description="Low complexity" evidence="1">
    <location>
        <begin position="12"/>
        <end position="32"/>
    </location>
</feature>
<evidence type="ECO:0000256" key="1">
    <source>
        <dbReference type="SAM" id="MobiDB-lite"/>
    </source>
</evidence>
<keyword evidence="3" id="KW-1185">Reference proteome</keyword>
<feature type="compositionally biased region" description="Pro residues" evidence="1">
    <location>
        <begin position="33"/>
        <end position="42"/>
    </location>
</feature>
<reference evidence="2" key="2">
    <citation type="submission" date="2021-02" db="EMBL/GenBank/DDBJ databases">
        <authorList>
            <person name="Kimball J.A."/>
            <person name="Haas M.W."/>
            <person name="Macchietto M."/>
            <person name="Kono T."/>
            <person name="Duquette J."/>
            <person name="Shao M."/>
        </authorList>
    </citation>
    <scope>NUCLEOTIDE SEQUENCE</scope>
    <source>
        <tissue evidence="2">Fresh leaf tissue</tissue>
    </source>
</reference>
<evidence type="ECO:0000313" key="2">
    <source>
        <dbReference type="EMBL" id="KAG8099614.1"/>
    </source>
</evidence>
<feature type="compositionally biased region" description="Basic and acidic residues" evidence="1">
    <location>
        <begin position="1"/>
        <end position="10"/>
    </location>
</feature>
<reference evidence="2" key="1">
    <citation type="journal article" date="2021" name="bioRxiv">
        <title>Whole Genome Assembly and Annotation of Northern Wild Rice, Zizania palustris L., Supports a Whole Genome Duplication in the Zizania Genus.</title>
        <authorList>
            <person name="Haas M."/>
            <person name="Kono T."/>
            <person name="Macchietto M."/>
            <person name="Millas R."/>
            <person name="McGilp L."/>
            <person name="Shao M."/>
            <person name="Duquette J."/>
            <person name="Hirsch C.N."/>
            <person name="Kimball J."/>
        </authorList>
    </citation>
    <scope>NUCLEOTIDE SEQUENCE</scope>
    <source>
        <tissue evidence="2">Fresh leaf tissue</tissue>
    </source>
</reference>